<dbReference type="CDD" id="cd00833">
    <property type="entry name" value="PKS"/>
    <property type="match status" value="1"/>
</dbReference>
<dbReference type="SUPFAM" id="SSF47336">
    <property type="entry name" value="ACP-like"/>
    <property type="match status" value="1"/>
</dbReference>
<dbReference type="PANTHER" id="PTHR43775:SF51">
    <property type="entry name" value="INACTIVE PHENOLPHTHIOCEROL SYNTHESIS POLYKETIDE SYNTHASE TYPE I PKS1-RELATED"/>
    <property type="match status" value="1"/>
</dbReference>
<evidence type="ECO:0000256" key="3">
    <source>
        <dbReference type="ARBA" id="ARBA00022679"/>
    </source>
</evidence>
<accession>A0A0F6ABY6</accession>
<dbReference type="InterPro" id="IPR016039">
    <property type="entry name" value="Thiolase-like"/>
</dbReference>
<dbReference type="InterPro" id="IPR001227">
    <property type="entry name" value="Ac_transferase_dom_sf"/>
</dbReference>
<dbReference type="SMART" id="SM00823">
    <property type="entry name" value="PKS_PP"/>
    <property type="match status" value="1"/>
</dbReference>
<keyword evidence="1" id="KW-0596">Phosphopantetheine</keyword>
<dbReference type="InterPro" id="IPR014031">
    <property type="entry name" value="Ketoacyl_synth_C"/>
</dbReference>
<evidence type="ECO:0000313" key="9">
    <source>
        <dbReference type="EMBL" id="KKE83737.1"/>
    </source>
</evidence>
<dbReference type="FunFam" id="3.40.47.10:FF:000042">
    <property type="entry name" value="Polyketide synthase Pks13"/>
    <property type="match status" value="1"/>
</dbReference>
<keyword evidence="3" id="KW-0808">Transferase</keyword>
<dbReference type="InterPro" id="IPR020841">
    <property type="entry name" value="PKS_Beta-ketoAc_synthase_dom"/>
</dbReference>
<dbReference type="InterPro" id="IPR036736">
    <property type="entry name" value="ACP-like_sf"/>
</dbReference>
<evidence type="ECO:0000313" key="10">
    <source>
        <dbReference type="Proteomes" id="UP000033434"/>
    </source>
</evidence>
<dbReference type="InterPro" id="IPR016035">
    <property type="entry name" value="Acyl_Trfase/lysoPLipase"/>
</dbReference>
<keyword evidence="6" id="KW-0511">Multifunctional enzyme</keyword>
<name>A0A0F6ABY6_9GAMM</name>
<dbReference type="InterPro" id="IPR014043">
    <property type="entry name" value="Acyl_transferase_dom"/>
</dbReference>
<dbReference type="Pfam" id="PF00550">
    <property type="entry name" value="PP-binding"/>
    <property type="match status" value="1"/>
</dbReference>
<comment type="caution">
    <text evidence="9">The sequence shown here is derived from an EMBL/GenBank/DDBJ whole genome shotgun (WGS) entry which is preliminary data.</text>
</comment>
<dbReference type="Proteomes" id="UP000033434">
    <property type="component" value="Unassembled WGS sequence"/>
</dbReference>
<reference evidence="9 10" key="1">
    <citation type="journal article" date="2015" name="BMC Genomics">
        <title>Genome mining reveals unlocked bioactive potential of marine Gram-negative bacteria.</title>
        <authorList>
            <person name="Machado H."/>
            <person name="Sonnenschein E.C."/>
            <person name="Melchiorsen J."/>
            <person name="Gram L."/>
        </authorList>
    </citation>
    <scope>NUCLEOTIDE SEQUENCE [LARGE SCALE GENOMIC DNA]</scope>
    <source>
        <strain evidence="9 10">S4054</strain>
    </source>
</reference>
<dbReference type="Gene3D" id="3.30.70.3290">
    <property type="match status" value="1"/>
</dbReference>
<evidence type="ECO:0000256" key="6">
    <source>
        <dbReference type="ARBA" id="ARBA00023268"/>
    </source>
</evidence>
<evidence type="ECO:0000256" key="4">
    <source>
        <dbReference type="ARBA" id="ARBA00022832"/>
    </source>
</evidence>
<protein>
    <submittedName>
        <fullName evidence="9">Uncharacterized protein</fullName>
    </submittedName>
</protein>
<keyword evidence="2" id="KW-0597">Phosphoprotein</keyword>
<keyword evidence="4" id="KW-0276">Fatty acid metabolism</keyword>
<dbReference type="PROSITE" id="PS00012">
    <property type="entry name" value="PHOSPHOPANTETHEINE"/>
    <property type="match status" value="1"/>
</dbReference>
<dbReference type="EMBL" id="AUXW01000142">
    <property type="protein sequence ID" value="KKE83737.1"/>
    <property type="molecule type" value="Genomic_DNA"/>
</dbReference>
<dbReference type="InterPro" id="IPR006162">
    <property type="entry name" value="Ppantetheine_attach_site"/>
</dbReference>
<dbReference type="PATRIC" id="fig|1129367.4.peg.2393"/>
<dbReference type="PANTHER" id="PTHR43775">
    <property type="entry name" value="FATTY ACID SYNTHASE"/>
    <property type="match status" value="1"/>
</dbReference>
<dbReference type="Pfam" id="PF00109">
    <property type="entry name" value="ketoacyl-synt"/>
    <property type="match status" value="1"/>
</dbReference>
<evidence type="ECO:0000256" key="2">
    <source>
        <dbReference type="ARBA" id="ARBA00022553"/>
    </source>
</evidence>
<dbReference type="PROSITE" id="PS50075">
    <property type="entry name" value="CARRIER"/>
    <property type="match status" value="1"/>
</dbReference>
<evidence type="ECO:0000256" key="1">
    <source>
        <dbReference type="ARBA" id="ARBA00022450"/>
    </source>
</evidence>
<evidence type="ECO:0000259" key="8">
    <source>
        <dbReference type="PROSITE" id="PS52004"/>
    </source>
</evidence>
<dbReference type="SMART" id="SM00825">
    <property type="entry name" value="PKS_KS"/>
    <property type="match status" value="1"/>
</dbReference>
<dbReference type="InterPro" id="IPR050091">
    <property type="entry name" value="PKS_NRPS_Biosynth_Enz"/>
</dbReference>
<dbReference type="GO" id="GO:0004312">
    <property type="term" value="F:fatty acid synthase activity"/>
    <property type="evidence" value="ECO:0007669"/>
    <property type="project" value="TreeGrafter"/>
</dbReference>
<dbReference type="AlphaFoldDB" id="A0A0F6ABY6"/>
<dbReference type="Gene3D" id="3.40.366.10">
    <property type="entry name" value="Malonyl-Coenzyme A Acyl Carrier Protein, domain 2"/>
    <property type="match status" value="1"/>
</dbReference>
<dbReference type="GO" id="GO:0031177">
    <property type="term" value="F:phosphopantetheine binding"/>
    <property type="evidence" value="ECO:0007669"/>
    <property type="project" value="InterPro"/>
</dbReference>
<organism evidence="9 10">
    <name type="scientific">Pseudoalteromonas luteoviolacea S4054</name>
    <dbReference type="NCBI Taxonomy" id="1129367"/>
    <lineage>
        <taxon>Bacteria</taxon>
        <taxon>Pseudomonadati</taxon>
        <taxon>Pseudomonadota</taxon>
        <taxon>Gammaproteobacteria</taxon>
        <taxon>Alteromonadales</taxon>
        <taxon>Pseudoalteromonadaceae</taxon>
        <taxon>Pseudoalteromonas</taxon>
    </lineage>
</organism>
<gene>
    <name evidence="9" type="ORF">N479_12990</name>
</gene>
<evidence type="ECO:0000259" key="7">
    <source>
        <dbReference type="PROSITE" id="PS50075"/>
    </source>
</evidence>
<evidence type="ECO:0000256" key="5">
    <source>
        <dbReference type="ARBA" id="ARBA00023098"/>
    </source>
</evidence>
<sequence length="1095" mass="120409">MEASNDIAVIAMTGRFPGAESVEDFWQNLSQGVESVKFFDHEELKGMGIDEHLLDNPKFVAADAVLDDLDQFDARFFNISPREAEITDPQQRLFLEASWEVMEKAGYAPEKYDGVVGVYAGTALSGYMMRNLKSNRGLIERVGTFKTMLANDKDFLSTKVSYQMGLTGPSVNVNTLCSSSAVAIHLAVESLLNFQTDLSIAGGVSFQITRNEAFFYQEGNIGAPDGHCRAFDERAAGTVSGSGLGVLVLKRLEEAVEDGDNILAVIKGTAINNDGSDKASYTAPSAEGQASVITAAQEMAGVEPESVTYIEAHGTGTNLGDPIEVSGLTKSFQRQTEETGFCALGSVKTNIGHLVTAGGVASVIKTVLALQHRQIPASLNFERPNPKIDFENSPFFVNTELREWESRMGYPLRAGVSSFGIGGTNAHIVLEEAPVVEEGDQGRSALFFPLSAKTDTALDTMKKNLAEFISNNPGVSLADVAYTLQVGRNDFEHRQGFVSSNEEQLLSQLRGESFDGVFVSQQKSTDRAVVFLFPGQGSQYPDMAKSLYQTEVVFAEYVDNCAEILLPILGEDIRNVIFGDDKALVEEKLSQTQFTQPALFVIEYALAKLWQHWGIEPEAMMGHSIGEYVAACLSGVFSLNDALNIVVKRGQLMNAMAPGAMLSVNLAASEVTEQLSDDLWLAAENSDGLSVVSGTEAAIEQLEAKLAKQGIEAKRLRTSHGFHSGMMDPALAEFTACLEQIEFAELTIPFISNVTGDWITAEQATDVNYWVDHLRQPVQFAGGLTVLAEDEERLLLEVGPGQSLQQLAKRHSAASSLRMVSSLPVAKQASQAEQQLTKAVANLWLAGTNVSWSSYYETQKRLRLELPTYPFERQRYWIEEVRDGDFLQKPKHQFVDSQQLEQTASEELASLDECKFDVKLNFNDEQTEAEGVQAVQNMLELRQRIQQLCAEYLDTNKLEVNVSPVGVYGHGSAEHADSTLNQSLTDRPNITTPYVAPTTELQKEITEHWQQILGINTIGIHDNFFDIGGNSLLAATLVTKLRTRFDFEVPLVELLELPTVELLCDLIETKIWLKQNEQQQEETDAQSDDIEEFTL</sequence>
<dbReference type="SUPFAM" id="SSF52151">
    <property type="entry name" value="FabD/lysophospholipase-like"/>
    <property type="match status" value="1"/>
</dbReference>
<dbReference type="PROSITE" id="PS52004">
    <property type="entry name" value="KS3_2"/>
    <property type="match status" value="1"/>
</dbReference>
<dbReference type="Pfam" id="PF00698">
    <property type="entry name" value="Acyl_transf_1"/>
    <property type="match status" value="1"/>
</dbReference>
<dbReference type="SMART" id="SM00827">
    <property type="entry name" value="PKS_AT"/>
    <property type="match status" value="1"/>
</dbReference>
<feature type="domain" description="Carrier" evidence="7">
    <location>
        <begin position="996"/>
        <end position="1071"/>
    </location>
</feature>
<dbReference type="InterPro" id="IPR020806">
    <property type="entry name" value="PKS_PP-bd"/>
</dbReference>
<dbReference type="InterPro" id="IPR016036">
    <property type="entry name" value="Malonyl_transacylase_ACP-bd"/>
</dbReference>
<keyword evidence="5" id="KW-0443">Lipid metabolism</keyword>
<dbReference type="GO" id="GO:0006633">
    <property type="term" value="P:fatty acid biosynthetic process"/>
    <property type="evidence" value="ECO:0007669"/>
    <property type="project" value="TreeGrafter"/>
</dbReference>
<dbReference type="Gene3D" id="3.40.47.10">
    <property type="match status" value="1"/>
</dbReference>
<feature type="domain" description="Ketosynthase family 3 (KS3)" evidence="8">
    <location>
        <begin position="4"/>
        <end position="432"/>
    </location>
</feature>
<dbReference type="RefSeq" id="WP_046356034.1">
    <property type="nucleotide sequence ID" value="NZ_AUXW01000142.1"/>
</dbReference>
<dbReference type="Gene3D" id="3.30.70.250">
    <property type="entry name" value="Malonyl-CoA ACP transacylase, ACP-binding"/>
    <property type="match status" value="1"/>
</dbReference>
<dbReference type="Pfam" id="PF02801">
    <property type="entry name" value="Ketoacyl-synt_C"/>
    <property type="match status" value="1"/>
</dbReference>
<dbReference type="InterPro" id="IPR009081">
    <property type="entry name" value="PP-bd_ACP"/>
</dbReference>
<proteinExistence type="predicted"/>
<dbReference type="Gene3D" id="1.10.1200.10">
    <property type="entry name" value="ACP-like"/>
    <property type="match status" value="1"/>
</dbReference>
<dbReference type="SUPFAM" id="SSF53901">
    <property type="entry name" value="Thiolase-like"/>
    <property type="match status" value="1"/>
</dbReference>
<dbReference type="InterPro" id="IPR014030">
    <property type="entry name" value="Ketoacyl_synth_N"/>
</dbReference>
<dbReference type="SUPFAM" id="SSF55048">
    <property type="entry name" value="Probable ACP-binding domain of malonyl-CoA ACP transacylase"/>
    <property type="match status" value="1"/>
</dbReference>
<dbReference type="Pfam" id="PF22621">
    <property type="entry name" value="CurL-like_PKS_C"/>
    <property type="match status" value="1"/>
</dbReference>